<keyword evidence="3" id="KW-0677">Repeat</keyword>
<dbReference type="Proteomes" id="UP000182840">
    <property type="component" value="Chromosome"/>
</dbReference>
<evidence type="ECO:0000256" key="4">
    <source>
        <dbReference type="ARBA" id="ARBA00023157"/>
    </source>
</evidence>
<dbReference type="SMART" id="SM01359">
    <property type="entry name" value="A2M_N_2"/>
    <property type="match status" value="1"/>
</dbReference>
<dbReference type="Pfam" id="PF17973">
    <property type="entry name" value="bMG10"/>
    <property type="match status" value="1"/>
</dbReference>
<feature type="chain" id="PRO_5012363075" description="Apple domain-containing protein" evidence="5">
    <location>
        <begin position="24"/>
        <end position="1821"/>
    </location>
</feature>
<sequence>MRAFRVIAVILAALLGTATGTLAQEARQIVTTQDGDYFGFDLRTEQNMSLDQCKSACLGDPSCRAFTHNTRAQWCFLKSDYNTLNTFPGAVAGKVVDLSGEPDIGAPPELSFVASYVLDDARSWRQDLLSKASAGGAGLVSLVDAAQNAMDNNDPRAAMLNYTNALTILPDDTALWTGLAEAANAVVPGGGESSYYFQRAGTSAAINGYRLSRTATERANALNALAEALEKRSMHRPAITALERSIALVTSVETLQRYADLKSQWGFRVIEHTVDSDNASPRVCVQFSEELAKSGIDYAQFVSVDNAPTTAVEKGDRELCVEGLEHGGRYRIVIRQGLPAAIGEVIGEPVALDIYIRDRSPSLRFTGDNFVLPNSARRGIPVVSVNTDKADIALYRIGDRSLSRLLTQSQFLRQLDAYEIGSIADDLGEPVFKGSLDIKSELNEEVVTAFPVDEAIPERKPGVYVMTATPEGDRRESWDSRATQWFVISDIGLVTFAGNDGLSVFARSLDTAKPKAGLELKLVARNNELLGTATTDVDGRAVFDAGLMRGDSGLAPAVIMASGDGDDFVFLDMTRSGFDLSDRGVEGRASPGPLDVYAWTERGIYRAGETVHAAALNRDTEAEAVDDLPLTFIFQRPDGVEDRRVVSSGAELGGHAVDLDLSANAMRGTWMVRIHADPKAAAIAEKTFLVEDFVPDRIEFDLTSDKDEVAVGEQATLTVDGRYLYGAPAEGLSLEGQLTVSRTREWEEFPGYYFGLEDEEDVEDTRTTLQELPQTGADGKAEFEVAVDAVPSTTQFLMAEASVRLVEAGGRAVERSIDIEITPESDMLGLKPEFEGGSVPEGGTANFRVIAVDPAGDRVEMKDVRWSLIKLERHYQWYRNGNSWDYEPITSTTMVEDGTVDASATAEPMISVSVDWGRYRMEIETGDPNGPATSVEFEAGWYVEASSTETPDGLEVALDKDSYSVGETAKLKISPRFAGEVLVTTGAESLLSTITATVPEGGTTIDIPVTEELGAGAYVMATVFRPGEAQESRLPMRAIGLKWLKVDPGERKLSVSIEAPEKTEPRQPLVLPVSVSGLQPGEEAYVTIAAVDVGILNLTRYEAPDPTKWYFGQRRLGLEMRDLYGRLIDGSQGAFGRLRTGGDGGAMAPQGNPPTEKLVAFFSGILKVDDEGRASAAFDIPQFNGTVRVMAVAWSKDGTGSASKDVIVRDPVVVTASLPRFMAPSDQARLLLEIANTDGPAGDYQLAVSTGGALLPTEGGVPETVSLPAGGKTELSIPLTADTPGIGEITIALTHASGLTVNRTQTLPVRPGVMPVTTRQTVTLAANGGSLRIDGELLASSIPQGASVAVNVSRMTAFDVPALLMSLDRYPYGCAEQTTSRALPLLYVSELSKTSGMEDDPELRKRVQDAIERVLAYQSSSGSFGLWGPGSGDLWLDSYVTDFLTRARELDYEVPEQAMSQALMNLQNSLAYDVNIESNGNEIAYSLYVLARNRKASAGDLRYYSDTQIDQFASPLSRAQLAASLALYGDPARAESTFASAFRLAQQTAGGYTARSDYGSKLRDGAAMLALATESRPEPALIPNMVQYVADVRQQTRHLSTQDEAWMLLAARAVQQSSDDIRLEVAGTPHQGAFTKRMEGSEVTENPFTVVNRGAEPVDAIVTTVAAPEQPLPAGGQGFTIERTYYTLDGQQANVTQARQNERYVVVLKVNEANAWPSRILVSDLLPAGFEIDNPRLVDSAALANFEWLGQTSAVHTEFRDDRFIAAFNREEGDARDITLAYVVRAVTPGVFMHPAASVEDMYRPELSARTATGLMEVRGE</sequence>
<dbReference type="KEGG" id="meso:BSQ44_18000"/>
<dbReference type="Gene3D" id="1.25.40.10">
    <property type="entry name" value="Tetratricopeptide repeat domain"/>
    <property type="match status" value="1"/>
</dbReference>
<evidence type="ECO:0000313" key="7">
    <source>
        <dbReference type="EMBL" id="APH73049.1"/>
    </source>
</evidence>
<dbReference type="InterPro" id="IPR026284">
    <property type="entry name" value="A2MG_proteobact"/>
</dbReference>
<dbReference type="InterPro" id="IPR011626">
    <property type="entry name" value="Alpha-macroglobulin_TED"/>
</dbReference>
<dbReference type="InterPro" id="IPR051802">
    <property type="entry name" value="YfhM-like"/>
</dbReference>
<dbReference type="SUPFAM" id="SSF57414">
    <property type="entry name" value="Hairpin loop containing domain-like"/>
    <property type="match status" value="1"/>
</dbReference>
<dbReference type="InterPro" id="IPR002890">
    <property type="entry name" value="MG2"/>
</dbReference>
<evidence type="ECO:0000256" key="2">
    <source>
        <dbReference type="ARBA" id="ARBA00022729"/>
    </source>
</evidence>
<dbReference type="OrthoDB" id="9767116at2"/>
<dbReference type="GO" id="GO:0005615">
    <property type="term" value="C:extracellular space"/>
    <property type="evidence" value="ECO:0007669"/>
    <property type="project" value="InterPro"/>
</dbReference>
<dbReference type="PANTHER" id="PTHR40094">
    <property type="entry name" value="ALPHA-2-MACROGLOBULIN HOMOLOG"/>
    <property type="match status" value="1"/>
</dbReference>
<dbReference type="Gene3D" id="2.60.40.1930">
    <property type="match status" value="1"/>
</dbReference>
<dbReference type="CDD" id="cd01100">
    <property type="entry name" value="APPLE_Factor_XI_like"/>
    <property type="match status" value="1"/>
</dbReference>
<evidence type="ECO:0000256" key="1">
    <source>
        <dbReference type="ARBA" id="ARBA00010556"/>
    </source>
</evidence>
<dbReference type="EMBL" id="CP018171">
    <property type="protein sequence ID" value="APH73049.1"/>
    <property type="molecule type" value="Genomic_DNA"/>
</dbReference>
<dbReference type="Pfam" id="PF11974">
    <property type="entry name" value="bMG3"/>
    <property type="match status" value="1"/>
</dbReference>
<dbReference type="PROSITE" id="PS50948">
    <property type="entry name" value="PAN"/>
    <property type="match status" value="1"/>
</dbReference>
<dbReference type="Pfam" id="PF00207">
    <property type="entry name" value="A2M"/>
    <property type="match status" value="1"/>
</dbReference>
<dbReference type="Pfam" id="PF00024">
    <property type="entry name" value="PAN_1"/>
    <property type="match status" value="1"/>
</dbReference>
<dbReference type="CDD" id="cd02891">
    <property type="entry name" value="A2M_like"/>
    <property type="match status" value="1"/>
</dbReference>
<dbReference type="GO" id="GO:0006508">
    <property type="term" value="P:proteolysis"/>
    <property type="evidence" value="ECO:0007669"/>
    <property type="project" value="InterPro"/>
</dbReference>
<dbReference type="InterPro" id="IPR011990">
    <property type="entry name" value="TPR-like_helical_dom_sf"/>
</dbReference>
<dbReference type="InterPro" id="IPR001599">
    <property type="entry name" value="Macroglobln_a2"/>
</dbReference>
<protein>
    <recommendedName>
        <fullName evidence="6">Apple domain-containing protein</fullName>
    </recommendedName>
</protein>
<dbReference type="Pfam" id="PF21142">
    <property type="entry name" value="A2M_bMG2"/>
    <property type="match status" value="1"/>
</dbReference>
<dbReference type="PANTHER" id="PTHR40094:SF1">
    <property type="entry name" value="UBIQUITIN DOMAIN-CONTAINING PROTEIN"/>
    <property type="match status" value="1"/>
</dbReference>
<dbReference type="InterPro" id="IPR011625">
    <property type="entry name" value="A2M_N_BRD"/>
</dbReference>
<dbReference type="RefSeq" id="WP_072606520.1">
    <property type="nucleotide sequence ID" value="NZ_CP018171.1"/>
</dbReference>
<dbReference type="Gene3D" id="1.50.10.20">
    <property type="match status" value="1"/>
</dbReference>
<reference evidence="8" key="1">
    <citation type="submission" date="2016-11" db="EMBL/GenBank/DDBJ databases">
        <title>Mesorhizobium oceanicum sp. nov., isolated from deep seawater in South China Sea.</title>
        <authorList>
            <person name="Fu G.-Y."/>
        </authorList>
    </citation>
    <scope>NUCLEOTIDE SEQUENCE [LARGE SCALE GENOMIC DNA]</scope>
    <source>
        <strain evidence="8">B7</strain>
    </source>
</reference>
<feature type="domain" description="Apple" evidence="6">
    <location>
        <begin position="23"/>
        <end position="91"/>
    </location>
</feature>
<dbReference type="InterPro" id="IPR003609">
    <property type="entry name" value="Pan_app"/>
</dbReference>
<dbReference type="InterPro" id="IPR021868">
    <property type="entry name" value="Alpha_2_Macroglob_MG3"/>
</dbReference>
<dbReference type="PIRSF" id="PIRSF038980">
    <property type="entry name" value="A2M_bac"/>
    <property type="match status" value="1"/>
</dbReference>
<feature type="signal peptide" evidence="5">
    <location>
        <begin position="1"/>
        <end position="23"/>
    </location>
</feature>
<gene>
    <name evidence="7" type="ORF">BSQ44_18000</name>
</gene>
<dbReference type="InterPro" id="IPR000177">
    <property type="entry name" value="Apple"/>
</dbReference>
<accession>A0A1L3SUG4</accession>
<keyword evidence="4" id="KW-1015">Disulfide bond</keyword>
<evidence type="ECO:0000313" key="8">
    <source>
        <dbReference type="Proteomes" id="UP000182840"/>
    </source>
</evidence>
<dbReference type="Pfam" id="PF07678">
    <property type="entry name" value="TED_complement"/>
    <property type="match status" value="1"/>
</dbReference>
<dbReference type="STRING" id="1670800.BSQ44_18000"/>
<dbReference type="InterPro" id="IPR047565">
    <property type="entry name" value="Alpha-macroglob_thiol-ester_cl"/>
</dbReference>
<dbReference type="InterPro" id="IPR041246">
    <property type="entry name" value="Bact_MG10"/>
</dbReference>
<dbReference type="SMART" id="SM01360">
    <property type="entry name" value="A2M"/>
    <property type="match status" value="1"/>
</dbReference>
<dbReference type="Pfam" id="PF01835">
    <property type="entry name" value="MG2"/>
    <property type="match status" value="1"/>
</dbReference>
<dbReference type="Gene3D" id="3.50.4.10">
    <property type="entry name" value="Hepatocyte Growth Factor"/>
    <property type="match status" value="1"/>
</dbReference>
<dbReference type="SUPFAM" id="SSF48239">
    <property type="entry name" value="Terpenoid cyclases/Protein prenyltransferases"/>
    <property type="match status" value="1"/>
</dbReference>
<proteinExistence type="inferred from homology"/>
<evidence type="ECO:0000259" key="6">
    <source>
        <dbReference type="PROSITE" id="PS50948"/>
    </source>
</evidence>
<dbReference type="InterPro" id="IPR041462">
    <property type="entry name" value="Bact_A2M_MG6"/>
</dbReference>
<dbReference type="Pfam" id="PF17962">
    <property type="entry name" value="bMG6"/>
    <property type="match status" value="1"/>
</dbReference>
<evidence type="ECO:0000256" key="3">
    <source>
        <dbReference type="ARBA" id="ARBA00022737"/>
    </source>
</evidence>
<dbReference type="SMART" id="SM01419">
    <property type="entry name" value="Thiol-ester_cl"/>
    <property type="match status" value="1"/>
</dbReference>
<name>A0A1L3SUG4_9HYPH</name>
<dbReference type="InterPro" id="IPR041203">
    <property type="entry name" value="Bact_A2M_MG5"/>
</dbReference>
<dbReference type="Pfam" id="PF17972">
    <property type="entry name" value="bMG5"/>
    <property type="match status" value="1"/>
</dbReference>
<keyword evidence="2 5" id="KW-0732">Signal</keyword>
<dbReference type="InterPro" id="IPR049120">
    <property type="entry name" value="A2M_bMG2"/>
</dbReference>
<comment type="similarity">
    <text evidence="1">Belongs to the protease inhibitor I39 (alpha-2-macroglobulin) family. Bacterial alpha-2-macroglobulin subfamily.</text>
</comment>
<dbReference type="Pfam" id="PF07703">
    <property type="entry name" value="A2M_BRD"/>
    <property type="match status" value="1"/>
</dbReference>
<organism evidence="7 8">
    <name type="scientific">Aquibium oceanicum</name>
    <dbReference type="NCBI Taxonomy" id="1670800"/>
    <lineage>
        <taxon>Bacteria</taxon>
        <taxon>Pseudomonadati</taxon>
        <taxon>Pseudomonadota</taxon>
        <taxon>Alphaproteobacteria</taxon>
        <taxon>Hyphomicrobiales</taxon>
        <taxon>Phyllobacteriaceae</taxon>
        <taxon>Aquibium</taxon>
    </lineage>
</organism>
<dbReference type="InterPro" id="IPR008930">
    <property type="entry name" value="Terpenoid_cyclase/PrenylTrfase"/>
</dbReference>
<dbReference type="GO" id="GO:0004866">
    <property type="term" value="F:endopeptidase inhibitor activity"/>
    <property type="evidence" value="ECO:0007669"/>
    <property type="project" value="InterPro"/>
</dbReference>
<keyword evidence="8" id="KW-1185">Reference proteome</keyword>
<evidence type="ECO:0000256" key="5">
    <source>
        <dbReference type="SAM" id="SignalP"/>
    </source>
</evidence>